<dbReference type="AlphaFoldDB" id="A0A9J5W4Q7"/>
<organism evidence="1 2">
    <name type="scientific">Solanum commersonii</name>
    <name type="common">Commerson's wild potato</name>
    <name type="synonym">Commerson's nightshade</name>
    <dbReference type="NCBI Taxonomy" id="4109"/>
    <lineage>
        <taxon>Eukaryota</taxon>
        <taxon>Viridiplantae</taxon>
        <taxon>Streptophyta</taxon>
        <taxon>Embryophyta</taxon>
        <taxon>Tracheophyta</taxon>
        <taxon>Spermatophyta</taxon>
        <taxon>Magnoliopsida</taxon>
        <taxon>eudicotyledons</taxon>
        <taxon>Gunneridae</taxon>
        <taxon>Pentapetalae</taxon>
        <taxon>asterids</taxon>
        <taxon>lamiids</taxon>
        <taxon>Solanales</taxon>
        <taxon>Solanaceae</taxon>
        <taxon>Solanoideae</taxon>
        <taxon>Solaneae</taxon>
        <taxon>Solanum</taxon>
    </lineage>
</organism>
<dbReference type="Proteomes" id="UP000824120">
    <property type="component" value="Chromosome 12"/>
</dbReference>
<accession>A0A9J5W4Q7</accession>
<gene>
    <name evidence="1" type="ORF">H5410_060264</name>
</gene>
<comment type="caution">
    <text evidence="1">The sequence shown here is derived from an EMBL/GenBank/DDBJ whole genome shotgun (WGS) entry which is preliminary data.</text>
</comment>
<protein>
    <submittedName>
        <fullName evidence="1">Uncharacterized protein</fullName>
    </submittedName>
</protein>
<keyword evidence="2" id="KW-1185">Reference proteome</keyword>
<dbReference type="EMBL" id="JACXVP010000012">
    <property type="protein sequence ID" value="KAG5570498.1"/>
    <property type="molecule type" value="Genomic_DNA"/>
</dbReference>
<evidence type="ECO:0000313" key="2">
    <source>
        <dbReference type="Proteomes" id="UP000824120"/>
    </source>
</evidence>
<reference evidence="1 2" key="1">
    <citation type="submission" date="2020-09" db="EMBL/GenBank/DDBJ databases">
        <title>De no assembly of potato wild relative species, Solanum commersonii.</title>
        <authorList>
            <person name="Cho K."/>
        </authorList>
    </citation>
    <scope>NUCLEOTIDE SEQUENCE [LARGE SCALE GENOMIC DNA]</scope>
    <source>
        <strain evidence="1">LZ3.2</strain>
        <tissue evidence="1">Leaf</tissue>
    </source>
</reference>
<sequence length="69" mass="8039">IIRSRYNLCHSLCPLGEHFPANHIWNVNRTRQALCNRFDSEGIEGDRSRVIYMNNHPPNQLSHPEGQNN</sequence>
<name>A0A9J5W4Q7_SOLCO</name>
<evidence type="ECO:0000313" key="1">
    <source>
        <dbReference type="EMBL" id="KAG5570498.1"/>
    </source>
</evidence>
<feature type="non-terminal residue" evidence="1">
    <location>
        <position position="1"/>
    </location>
</feature>
<proteinExistence type="predicted"/>